<evidence type="ECO:0000256" key="2">
    <source>
        <dbReference type="ARBA" id="ARBA00023235"/>
    </source>
</evidence>
<dbReference type="Gene3D" id="3.10.310.10">
    <property type="entry name" value="Diaminopimelate Epimerase, Chain A, domain 1"/>
    <property type="match status" value="2"/>
</dbReference>
<sequence>MKLPYWQVDAFVDGPLSGNPAAVLLLDHPIEDGAMQAVAAETGLPATAFVLPGENDIRPIRWFASDREIALCGHGALAAGHLVLAGADRDEARFRSASGELLTVRRLARQAAYELGLPALVSESHAIDGLAEALGREPVEMLWRDGGYAVAVFADAADVLALAPEASALRALGNWQVTATAPGTGEDVVSRVFSSGGREDAATGSAHALLTPYWTARLGRSSFTARQASARGAKFDCRIEGATVWLGGACRTVIEGSYCPAG</sequence>
<dbReference type="EMBL" id="JANKHH010000005">
    <property type="protein sequence ID" value="MCR2834383.1"/>
    <property type="molecule type" value="Genomic_DNA"/>
</dbReference>
<comment type="similarity">
    <text evidence="1">Belongs to the PhzF family.</text>
</comment>
<evidence type="ECO:0000313" key="4">
    <source>
        <dbReference type="Proteomes" id="UP001206067"/>
    </source>
</evidence>
<keyword evidence="4" id="KW-1185">Reference proteome</keyword>
<dbReference type="PANTHER" id="PTHR13774:SF17">
    <property type="entry name" value="PHENAZINE BIOSYNTHESIS-LIKE DOMAIN-CONTAINING PROTEIN"/>
    <property type="match status" value="1"/>
</dbReference>
<evidence type="ECO:0000313" key="3">
    <source>
        <dbReference type="EMBL" id="MCR2834383.1"/>
    </source>
</evidence>
<dbReference type="SUPFAM" id="SSF54506">
    <property type="entry name" value="Diaminopimelate epimerase-like"/>
    <property type="match status" value="1"/>
</dbReference>
<dbReference type="InterPro" id="IPR003719">
    <property type="entry name" value="Phenazine_PhzF-like"/>
</dbReference>
<evidence type="ECO:0000256" key="1">
    <source>
        <dbReference type="ARBA" id="ARBA00008270"/>
    </source>
</evidence>
<organism evidence="3 4">
    <name type="scientific">Parerythrobacter lacustris</name>
    <dbReference type="NCBI Taxonomy" id="2969984"/>
    <lineage>
        <taxon>Bacteria</taxon>
        <taxon>Pseudomonadati</taxon>
        <taxon>Pseudomonadota</taxon>
        <taxon>Alphaproteobacteria</taxon>
        <taxon>Sphingomonadales</taxon>
        <taxon>Erythrobacteraceae</taxon>
        <taxon>Parerythrobacter</taxon>
    </lineage>
</organism>
<accession>A0ABT1XRU9</accession>
<name>A0ABT1XRU9_9SPHN</name>
<dbReference type="RefSeq" id="WP_257596186.1">
    <property type="nucleotide sequence ID" value="NZ_JANKHH010000005.1"/>
</dbReference>
<dbReference type="PIRSF" id="PIRSF016184">
    <property type="entry name" value="PhzC_PhzF"/>
    <property type="match status" value="1"/>
</dbReference>
<dbReference type="Pfam" id="PF02567">
    <property type="entry name" value="PhzC-PhzF"/>
    <property type="match status" value="1"/>
</dbReference>
<dbReference type="PANTHER" id="PTHR13774">
    <property type="entry name" value="PHENAZINE BIOSYNTHESIS PROTEIN"/>
    <property type="match status" value="1"/>
</dbReference>
<reference evidence="3 4" key="1">
    <citation type="submission" date="2022-08" db="EMBL/GenBank/DDBJ databases">
        <title>Polyphasic taxonomy analysis of Qipengyuania sp.RS5-5.</title>
        <authorList>
            <person name="Xamxidin M."/>
            <person name="Wu M."/>
        </authorList>
    </citation>
    <scope>NUCLEOTIDE SEQUENCE [LARGE SCALE GENOMIC DNA]</scope>
    <source>
        <strain evidence="3 4">RS5-5</strain>
    </source>
</reference>
<dbReference type="Proteomes" id="UP001206067">
    <property type="component" value="Unassembled WGS sequence"/>
</dbReference>
<keyword evidence="2" id="KW-0413">Isomerase</keyword>
<proteinExistence type="inferred from homology"/>
<protein>
    <submittedName>
        <fullName evidence="3">PhzF family phenazine biosynthesis protein</fullName>
    </submittedName>
</protein>
<gene>
    <name evidence="3" type="ORF">NSO95_10540</name>
</gene>
<comment type="caution">
    <text evidence="3">The sequence shown here is derived from an EMBL/GenBank/DDBJ whole genome shotgun (WGS) entry which is preliminary data.</text>
</comment>